<proteinExistence type="predicted"/>
<feature type="region of interest" description="Disordered" evidence="1">
    <location>
        <begin position="1"/>
        <end position="22"/>
    </location>
</feature>
<evidence type="ECO:0000313" key="2">
    <source>
        <dbReference type="EMBL" id="WKN38789.1"/>
    </source>
</evidence>
<reference evidence="2" key="2">
    <citation type="journal article" date="2024" name="Antonie Van Leeuwenhoek">
        <title>Roseihalotalea indica gen. nov., sp. nov., a halophilic Bacteroidetes from mesopelagic Southwest Indian Ocean with higher carbohydrate metabolic potential.</title>
        <authorList>
            <person name="Chen B."/>
            <person name="Zhang M."/>
            <person name="Lin D."/>
            <person name="Ye J."/>
            <person name="Tang K."/>
        </authorList>
    </citation>
    <scope>NUCLEOTIDE SEQUENCE</scope>
    <source>
        <strain evidence="2">TK19036</strain>
    </source>
</reference>
<dbReference type="AlphaFoldDB" id="A0AA49GUK8"/>
<evidence type="ECO:0000256" key="1">
    <source>
        <dbReference type="SAM" id="MobiDB-lite"/>
    </source>
</evidence>
<dbReference type="EMBL" id="CP120682">
    <property type="protein sequence ID" value="WKN38789.1"/>
    <property type="molecule type" value="Genomic_DNA"/>
</dbReference>
<organism evidence="2">
    <name type="scientific">Roseihalotalea indica</name>
    <dbReference type="NCBI Taxonomy" id="2867963"/>
    <lineage>
        <taxon>Bacteria</taxon>
        <taxon>Pseudomonadati</taxon>
        <taxon>Bacteroidota</taxon>
        <taxon>Cytophagia</taxon>
        <taxon>Cytophagales</taxon>
        <taxon>Catalimonadaceae</taxon>
        <taxon>Roseihalotalea</taxon>
    </lineage>
</organism>
<sequence>MTEETNPFKEMEEEHKAPEGLRNKVMTSVEISQLLMDMADLFTDKMGRSVLGLFKTKQDDED</sequence>
<gene>
    <name evidence="2" type="ORF">K4G66_08745</name>
</gene>
<accession>A0AA49GUK8</accession>
<name>A0AA49GUK8_9BACT</name>
<reference evidence="2" key="1">
    <citation type="journal article" date="2023" name="Comput. Struct. Biotechnol. J.">
        <title>Discovery of a novel marine Bacteroidetes with a rich repertoire of carbohydrate-active enzymes.</title>
        <authorList>
            <person name="Chen B."/>
            <person name="Liu G."/>
            <person name="Chen Q."/>
            <person name="Wang H."/>
            <person name="Liu L."/>
            <person name="Tang K."/>
        </authorList>
    </citation>
    <scope>NUCLEOTIDE SEQUENCE</scope>
    <source>
        <strain evidence="2">TK19036</strain>
    </source>
</reference>
<protein>
    <submittedName>
        <fullName evidence="2">Uncharacterized protein</fullName>
    </submittedName>
</protein>